<evidence type="ECO:0000256" key="1">
    <source>
        <dbReference type="SAM" id="SignalP"/>
    </source>
</evidence>
<protein>
    <submittedName>
        <fullName evidence="3">Steroid delta-isomerase</fullName>
        <ecNumber evidence="3">5.3.3.1</ecNumber>
    </submittedName>
</protein>
<sequence>MAIITRLSILLPGTLLGALLVSPAAFADDAGAIRARLEDWTRQFNAGDTAGACELFSRTLVSDVRGQGEAGYDTRCTLIGKALANPERRFHYALDIREILTEGDMAIVRLVWTLTISPGEITSVEPGLDVFRREADGRWRIIRYMAYESD</sequence>
<dbReference type="EC" id="5.3.3.1" evidence="3"/>
<dbReference type="InterPro" id="IPR032710">
    <property type="entry name" value="NTF2-like_dom_sf"/>
</dbReference>
<reference evidence="3 4" key="1">
    <citation type="submission" date="2023-07" db="EMBL/GenBank/DDBJ databases">
        <title>Genomic Encyclopedia of Type Strains, Phase IV (KMG-IV): sequencing the most valuable type-strain genomes for metagenomic binning, comparative biology and taxonomic classification.</title>
        <authorList>
            <person name="Goeker M."/>
        </authorList>
    </citation>
    <scope>NUCLEOTIDE SEQUENCE [LARGE SCALE GENOMIC DNA]</scope>
    <source>
        <strain evidence="3 4">DSM 15561</strain>
    </source>
</reference>
<keyword evidence="1" id="KW-0732">Signal</keyword>
<accession>A0ABU0LU54</accession>
<comment type="caution">
    <text evidence="3">The sequence shown here is derived from an EMBL/GenBank/DDBJ whole genome shotgun (WGS) entry which is preliminary data.</text>
</comment>
<dbReference type="InterPro" id="IPR027843">
    <property type="entry name" value="DUF4440"/>
</dbReference>
<keyword evidence="3" id="KW-0413">Isomerase</keyword>
<keyword evidence="4" id="KW-1185">Reference proteome</keyword>
<feature type="signal peptide" evidence="1">
    <location>
        <begin position="1"/>
        <end position="27"/>
    </location>
</feature>
<evidence type="ECO:0000313" key="3">
    <source>
        <dbReference type="EMBL" id="MDQ0512230.1"/>
    </source>
</evidence>
<feature type="chain" id="PRO_5047218285" evidence="1">
    <location>
        <begin position="28"/>
        <end position="150"/>
    </location>
</feature>
<proteinExistence type="predicted"/>
<gene>
    <name evidence="3" type="ORF">QOZ99_003132</name>
</gene>
<dbReference type="Gene3D" id="3.10.450.50">
    <property type="match status" value="1"/>
</dbReference>
<dbReference type="Pfam" id="PF14534">
    <property type="entry name" value="DUF4440"/>
    <property type="match status" value="1"/>
</dbReference>
<dbReference type="EMBL" id="JAUSVR010000010">
    <property type="protein sequence ID" value="MDQ0512230.1"/>
    <property type="molecule type" value="Genomic_DNA"/>
</dbReference>
<evidence type="ECO:0000259" key="2">
    <source>
        <dbReference type="Pfam" id="PF14534"/>
    </source>
</evidence>
<dbReference type="RefSeq" id="WP_306890905.1">
    <property type="nucleotide sequence ID" value="NZ_JAUSVR010000010.1"/>
</dbReference>
<organism evidence="3 4">
    <name type="scientific">Ancylobacter amanitiformis</name>
    <dbReference type="NCBI Taxonomy" id="217069"/>
    <lineage>
        <taxon>Bacteria</taxon>
        <taxon>Pseudomonadati</taxon>
        <taxon>Pseudomonadota</taxon>
        <taxon>Alphaproteobacteria</taxon>
        <taxon>Hyphomicrobiales</taxon>
        <taxon>Xanthobacteraceae</taxon>
        <taxon>Ancylobacter</taxon>
    </lineage>
</organism>
<name>A0ABU0LU54_9HYPH</name>
<dbReference type="GO" id="GO:0004769">
    <property type="term" value="F:steroid Delta-isomerase activity"/>
    <property type="evidence" value="ECO:0007669"/>
    <property type="project" value="UniProtKB-EC"/>
</dbReference>
<dbReference type="SUPFAM" id="SSF54427">
    <property type="entry name" value="NTF2-like"/>
    <property type="match status" value="1"/>
</dbReference>
<feature type="domain" description="DUF4440" evidence="2">
    <location>
        <begin position="33"/>
        <end position="141"/>
    </location>
</feature>
<evidence type="ECO:0000313" key="4">
    <source>
        <dbReference type="Proteomes" id="UP001235094"/>
    </source>
</evidence>
<dbReference type="Proteomes" id="UP001235094">
    <property type="component" value="Unassembled WGS sequence"/>
</dbReference>